<protein>
    <recommendedName>
        <fullName evidence="3">Transposase</fullName>
    </recommendedName>
</protein>
<gene>
    <name evidence="1" type="ORF">J2Z75_004093</name>
</gene>
<evidence type="ECO:0000313" key="2">
    <source>
        <dbReference type="Proteomes" id="UP000823786"/>
    </source>
</evidence>
<organism evidence="1 2">
    <name type="scientific">Rhizobium herbae</name>
    <dbReference type="NCBI Taxonomy" id="508661"/>
    <lineage>
        <taxon>Bacteria</taxon>
        <taxon>Pseudomonadati</taxon>
        <taxon>Pseudomonadota</taxon>
        <taxon>Alphaproteobacteria</taxon>
        <taxon>Hyphomicrobiales</taxon>
        <taxon>Rhizobiaceae</taxon>
        <taxon>Rhizobium/Agrobacterium group</taxon>
        <taxon>Rhizobium</taxon>
    </lineage>
</organism>
<dbReference type="EMBL" id="JAGGJV010000007">
    <property type="protein sequence ID" value="MBP1860572.1"/>
    <property type="molecule type" value="Genomic_DNA"/>
</dbReference>
<reference evidence="1 2" key="1">
    <citation type="submission" date="2021-03" db="EMBL/GenBank/DDBJ databases">
        <title>Genomic Encyclopedia of Type Strains, Phase IV (KMG-IV): sequencing the most valuable type-strain genomes for metagenomic binning, comparative biology and taxonomic classification.</title>
        <authorList>
            <person name="Goeker M."/>
        </authorList>
    </citation>
    <scope>NUCLEOTIDE SEQUENCE [LARGE SCALE GENOMIC DNA]</scope>
    <source>
        <strain evidence="1 2">DSM 26427</strain>
    </source>
</reference>
<dbReference type="Proteomes" id="UP000823786">
    <property type="component" value="Unassembled WGS sequence"/>
</dbReference>
<accession>A0ABS4ERK6</accession>
<comment type="caution">
    <text evidence="1">The sequence shown here is derived from an EMBL/GenBank/DDBJ whole genome shotgun (WGS) entry which is preliminary data.</text>
</comment>
<evidence type="ECO:0008006" key="3">
    <source>
        <dbReference type="Google" id="ProtNLM"/>
    </source>
</evidence>
<evidence type="ECO:0000313" key="1">
    <source>
        <dbReference type="EMBL" id="MBP1860572.1"/>
    </source>
</evidence>
<keyword evidence="2" id="KW-1185">Reference proteome</keyword>
<sequence length="94" mass="10552">MKRPETWRHEPAAVIAAQHAPAIVAAAGDHLSYRFFEFFTANIRNPNTRRAYGRWPTLPEACGIIALIESLISSRRLEKRRLCDADGSTPANHP</sequence>
<dbReference type="RefSeq" id="WP_209854559.1">
    <property type="nucleotide sequence ID" value="NZ_JAGGJV010000007.1"/>
</dbReference>
<proteinExistence type="predicted"/>
<name>A0ABS4ERK6_9HYPH</name>